<protein>
    <submittedName>
        <fullName evidence="2">Uncharacterized protein</fullName>
    </submittedName>
</protein>
<feature type="region of interest" description="Disordered" evidence="1">
    <location>
        <begin position="1"/>
        <end position="21"/>
    </location>
</feature>
<evidence type="ECO:0000313" key="2">
    <source>
        <dbReference type="EMBL" id="OOK67710.1"/>
    </source>
</evidence>
<reference evidence="2 3" key="1">
    <citation type="submission" date="2017-02" db="EMBL/GenBank/DDBJ databases">
        <title>Complete genome sequences of Mycobacterium kansasii strains isolated from rhesus macaques.</title>
        <authorList>
            <person name="Panda A."/>
            <person name="Nagaraj S."/>
            <person name="Zhao X."/>
            <person name="Tettelin H."/>
            <person name="Detolla L.J."/>
        </authorList>
    </citation>
    <scope>NUCLEOTIDE SEQUENCE [LARGE SCALE GENOMIC DNA]</scope>
    <source>
        <strain evidence="2 3">11-3813</strain>
    </source>
</reference>
<proteinExistence type="predicted"/>
<name>A0A1V3WL69_MYCKA</name>
<dbReference type="AlphaFoldDB" id="A0A1V3WL69"/>
<organism evidence="2 3">
    <name type="scientific">Mycobacterium kansasii</name>
    <dbReference type="NCBI Taxonomy" id="1768"/>
    <lineage>
        <taxon>Bacteria</taxon>
        <taxon>Bacillati</taxon>
        <taxon>Actinomycetota</taxon>
        <taxon>Actinomycetes</taxon>
        <taxon>Mycobacteriales</taxon>
        <taxon>Mycobacteriaceae</taxon>
        <taxon>Mycobacterium</taxon>
    </lineage>
</organism>
<evidence type="ECO:0000313" key="3">
    <source>
        <dbReference type="Proteomes" id="UP000189229"/>
    </source>
</evidence>
<comment type="caution">
    <text evidence="2">The sequence shown here is derived from an EMBL/GenBank/DDBJ whole genome shotgun (WGS) entry which is preliminary data.</text>
</comment>
<gene>
    <name evidence="2" type="ORF">BZL30_7913</name>
</gene>
<accession>A0A1V3WL69</accession>
<sequence>MQQRALARARRPDDRHEPPACQGQADVVECAHGLAPDPVLAGHITKFDGQLPGGRFGGTECCRSGPRRDRTTLRATAAIHMRYHEAGRESVRSWRPRMSRLVVPLSAGVTRADIGR</sequence>
<dbReference type="EMBL" id="MVBM01000008">
    <property type="protein sequence ID" value="OOK67710.1"/>
    <property type="molecule type" value="Genomic_DNA"/>
</dbReference>
<dbReference type="Proteomes" id="UP000189229">
    <property type="component" value="Unassembled WGS sequence"/>
</dbReference>
<evidence type="ECO:0000256" key="1">
    <source>
        <dbReference type="SAM" id="MobiDB-lite"/>
    </source>
</evidence>